<name>Q0W479_METAR</name>
<dbReference type="RefSeq" id="WP_012035747.1">
    <property type="nucleotide sequence ID" value="NC_009464.1"/>
</dbReference>
<dbReference type="Pfam" id="PF13379">
    <property type="entry name" value="NMT1_2"/>
    <property type="match status" value="1"/>
</dbReference>
<dbReference type="PATRIC" id="fig|351160.9.peg.1461"/>
<dbReference type="SUPFAM" id="SSF53850">
    <property type="entry name" value="Periplasmic binding protein-like II"/>
    <property type="match status" value="1"/>
</dbReference>
<dbReference type="OrthoDB" id="10037at2157"/>
<accession>Q0W479</accession>
<dbReference type="AlphaFoldDB" id="Q0W479"/>
<dbReference type="EMBL" id="AM114193">
    <property type="protein sequence ID" value="CAJ36814.1"/>
    <property type="molecule type" value="Genomic_DNA"/>
</dbReference>
<evidence type="ECO:0000313" key="2">
    <source>
        <dbReference type="Proteomes" id="UP000000663"/>
    </source>
</evidence>
<proteinExistence type="predicted"/>
<evidence type="ECO:0000313" key="1">
    <source>
        <dbReference type="EMBL" id="CAJ36814.1"/>
    </source>
</evidence>
<dbReference type="Proteomes" id="UP000000663">
    <property type="component" value="Chromosome"/>
</dbReference>
<protein>
    <submittedName>
        <fullName evidence="1">Predicted ABC-type sulfonate transport system,periplasmic component</fullName>
    </submittedName>
</protein>
<organism evidence="1 2">
    <name type="scientific">Methanocella arvoryzae (strain DSM 22066 / NBRC 105507 / MRE50)</name>
    <dbReference type="NCBI Taxonomy" id="351160"/>
    <lineage>
        <taxon>Archaea</taxon>
        <taxon>Methanobacteriati</taxon>
        <taxon>Methanobacteriota</taxon>
        <taxon>Stenosarchaea group</taxon>
        <taxon>Methanomicrobia</taxon>
        <taxon>Methanocellales</taxon>
        <taxon>Methanocellaceae</taxon>
        <taxon>Methanocella</taxon>
    </lineage>
</organism>
<dbReference type="STRING" id="351160.RCIX1565"/>
<dbReference type="PANTHER" id="PTHR30024">
    <property type="entry name" value="ALIPHATIC SULFONATES-BINDING PROTEIN-RELATED"/>
    <property type="match status" value="1"/>
</dbReference>
<dbReference type="eggNOG" id="arCOG01803">
    <property type="taxonomic scope" value="Archaea"/>
</dbReference>
<gene>
    <name evidence="1" type="ORF">RCIX1565</name>
</gene>
<reference evidence="1 2" key="1">
    <citation type="journal article" date="2006" name="Science">
        <title>Genome of rice cluster I archaea -- the key methane producers in the rice rhizosphere.</title>
        <authorList>
            <person name="Erkel C."/>
            <person name="Kube M."/>
            <person name="Reinhardt R."/>
            <person name="Liesack W."/>
        </authorList>
    </citation>
    <scope>NUCLEOTIDE SEQUENCE [LARGE SCALE GENOMIC DNA]</scope>
    <source>
        <strain evidence="2">DSM 22066 / NBRC 105507 / MRE50</strain>
    </source>
</reference>
<keyword evidence="2" id="KW-1185">Reference proteome</keyword>
<dbReference type="Gene3D" id="3.40.190.10">
    <property type="entry name" value="Periplasmic binding protein-like II"/>
    <property type="match status" value="2"/>
</dbReference>
<sequence length="309" mass="33118">MEHLRIGHLSTFYHTAFILMGRDSLTKAGIEASWTLFPTGPDLVKALSGGEIDLAYIGLPPAMIGISKGLDIRCVAGGHIEGTVLVATGKYRSAAELGSENEALAQFDGGVIGCPARGSIHDIIIRDLVARAGFDIEVRNYGWADFVLAALQDGEIEAAAGTPALAAGARRFAGGKIILPSHLLWPWNPSYGIVATGSLRDRGPTLAAFLRSHEDACELIRNDPRSAARIVARVTGIVDEAYVLECYGISPKYCASLPGPYIDSAMRFAGTLHRLGYISRLPELPEVFDTRFIDQVHPGPAHYLGGLRL</sequence>
<dbReference type="GeneID" id="5143043"/>
<dbReference type="KEGG" id="rci:RCIX1565"/>